<proteinExistence type="predicted"/>
<feature type="transmembrane region" description="Helical" evidence="1">
    <location>
        <begin position="12"/>
        <end position="33"/>
    </location>
</feature>
<organism evidence="2 3">
    <name type="scientific">Lyngbya confervoides BDU141951</name>
    <dbReference type="NCBI Taxonomy" id="1574623"/>
    <lineage>
        <taxon>Bacteria</taxon>
        <taxon>Bacillati</taxon>
        <taxon>Cyanobacteriota</taxon>
        <taxon>Cyanophyceae</taxon>
        <taxon>Oscillatoriophycideae</taxon>
        <taxon>Oscillatoriales</taxon>
        <taxon>Microcoleaceae</taxon>
        <taxon>Lyngbya</taxon>
    </lineage>
</organism>
<accession>A0ABD4SYI7</accession>
<evidence type="ECO:0000313" key="2">
    <source>
        <dbReference type="EMBL" id="MCM1981423.1"/>
    </source>
</evidence>
<dbReference type="RefSeq" id="WP_166278933.1">
    <property type="nucleotide sequence ID" value="NZ_JTHE03000005.1"/>
</dbReference>
<dbReference type="EMBL" id="JTHE03000005">
    <property type="protein sequence ID" value="MCM1981423.1"/>
    <property type="molecule type" value="Genomic_DNA"/>
</dbReference>
<dbReference type="AlphaFoldDB" id="A0ABD4SYI7"/>
<protein>
    <submittedName>
        <fullName evidence="2">Uncharacterized protein</fullName>
    </submittedName>
</protein>
<comment type="caution">
    <text evidence="2">The sequence shown here is derived from an EMBL/GenBank/DDBJ whole genome shotgun (WGS) entry which is preliminary data.</text>
</comment>
<evidence type="ECO:0000256" key="1">
    <source>
        <dbReference type="SAM" id="Phobius"/>
    </source>
</evidence>
<keyword evidence="3" id="KW-1185">Reference proteome</keyword>
<reference evidence="2 3" key="1">
    <citation type="journal article" date="2015" name="Genome Announc.">
        <title>Draft Genome Sequence of Filamentous Marine Cyanobacterium Lyngbya confervoides Strain BDU141951.</title>
        <authorList>
            <person name="Chandrababunaidu M.M."/>
            <person name="Sen D."/>
            <person name="Tripathy S."/>
        </authorList>
    </citation>
    <scope>NUCLEOTIDE SEQUENCE [LARGE SCALE GENOMIC DNA]</scope>
    <source>
        <strain evidence="2 3">BDU141951</strain>
    </source>
</reference>
<dbReference type="Proteomes" id="UP000031561">
    <property type="component" value="Unassembled WGS sequence"/>
</dbReference>
<keyword evidence="1" id="KW-0812">Transmembrane</keyword>
<keyword evidence="1" id="KW-0472">Membrane</keyword>
<gene>
    <name evidence="2" type="ORF">QQ91_0001070</name>
</gene>
<name>A0ABD4SYI7_9CYAN</name>
<evidence type="ECO:0000313" key="3">
    <source>
        <dbReference type="Proteomes" id="UP000031561"/>
    </source>
</evidence>
<sequence>MQGSQEQLLIWMVTAIAVGVICGLFIVLVGLLFRRQQLASRPMEFDDLIVSNCLGGSSLRCNHPWEDSGPA</sequence>
<keyword evidence="1" id="KW-1133">Transmembrane helix</keyword>